<dbReference type="GO" id="GO:0015226">
    <property type="term" value="F:carnitine transmembrane transporter activity"/>
    <property type="evidence" value="ECO:0007669"/>
    <property type="project" value="TreeGrafter"/>
</dbReference>
<dbReference type="GO" id="GO:0043190">
    <property type="term" value="C:ATP-binding cassette (ABC) transporter complex"/>
    <property type="evidence" value="ECO:0007669"/>
    <property type="project" value="InterPro"/>
</dbReference>
<keyword evidence="3" id="KW-1003">Cell membrane</keyword>
<proteinExistence type="predicted"/>
<accession>B2A0X7</accession>
<keyword evidence="8" id="KW-1185">Reference proteome</keyword>
<evidence type="ECO:0000256" key="5">
    <source>
        <dbReference type="SAM" id="SignalP"/>
    </source>
</evidence>
<feature type="domain" description="ABC-type glycine betaine transport system substrate-binding" evidence="6">
    <location>
        <begin position="196"/>
        <end position="297"/>
    </location>
</feature>
<dbReference type="SUPFAM" id="SSF53850">
    <property type="entry name" value="Periplasmic binding protein-like II"/>
    <property type="match status" value="2"/>
</dbReference>
<keyword evidence="2" id="KW-0813">Transport</keyword>
<dbReference type="Pfam" id="PF04069">
    <property type="entry name" value="OpuAC"/>
    <property type="match status" value="2"/>
</dbReference>
<organism evidence="7 8">
    <name type="scientific">Natranaerobius thermophilus (strain ATCC BAA-1301 / DSM 18059 / JW/NM-WN-LF)</name>
    <dbReference type="NCBI Taxonomy" id="457570"/>
    <lineage>
        <taxon>Bacteria</taxon>
        <taxon>Bacillati</taxon>
        <taxon>Bacillota</taxon>
        <taxon>Clostridia</taxon>
        <taxon>Natranaerobiales</taxon>
        <taxon>Natranaerobiaceae</taxon>
        <taxon>Natranaerobius</taxon>
    </lineage>
</organism>
<dbReference type="eggNOG" id="COG2113">
    <property type="taxonomic scope" value="Bacteria"/>
</dbReference>
<protein>
    <submittedName>
        <fullName evidence="7">Substrate-binding region of ABC-type glycine betaine transport system</fullName>
    </submittedName>
</protein>
<dbReference type="RefSeq" id="WP_012447477.1">
    <property type="nucleotide sequence ID" value="NC_010718.1"/>
</dbReference>
<keyword evidence="5" id="KW-0732">Signal</keyword>
<dbReference type="HOGENOM" id="CLU_082654_0_0_9"/>
<reference evidence="7 8" key="1">
    <citation type="submission" date="2008-04" db="EMBL/GenBank/DDBJ databases">
        <title>Complete sequence of chromosome of Natranaerobius thermophilus JW/NM-WN-LF.</title>
        <authorList>
            <consortium name="US DOE Joint Genome Institute"/>
            <person name="Copeland A."/>
            <person name="Lucas S."/>
            <person name="Lapidus A."/>
            <person name="Glavina del Rio T."/>
            <person name="Dalin E."/>
            <person name="Tice H."/>
            <person name="Bruce D."/>
            <person name="Goodwin L."/>
            <person name="Pitluck S."/>
            <person name="Chertkov O."/>
            <person name="Brettin T."/>
            <person name="Detter J.C."/>
            <person name="Han C."/>
            <person name="Kuske C.R."/>
            <person name="Schmutz J."/>
            <person name="Larimer F."/>
            <person name="Land M."/>
            <person name="Hauser L."/>
            <person name="Kyrpides N."/>
            <person name="Lykidis A."/>
            <person name="Mesbah N.M."/>
            <person name="Wiegel J."/>
        </authorList>
    </citation>
    <scope>NUCLEOTIDE SEQUENCE [LARGE SCALE GENOMIC DNA]</scope>
    <source>
        <strain evidence="8">ATCC BAA-1301 / DSM 18059 / JW/NM-WN-LF</strain>
    </source>
</reference>
<dbReference type="Proteomes" id="UP000001683">
    <property type="component" value="Chromosome"/>
</dbReference>
<keyword evidence="4" id="KW-0472">Membrane</keyword>
<dbReference type="Gene3D" id="3.10.105.10">
    <property type="entry name" value="Dipeptide-binding Protein, Domain 3"/>
    <property type="match status" value="1"/>
</dbReference>
<feature type="domain" description="ABC-type glycine betaine transport system substrate-binding" evidence="6">
    <location>
        <begin position="35"/>
        <end position="176"/>
    </location>
</feature>
<evidence type="ECO:0000259" key="6">
    <source>
        <dbReference type="Pfam" id="PF04069"/>
    </source>
</evidence>
<evidence type="ECO:0000256" key="2">
    <source>
        <dbReference type="ARBA" id="ARBA00022448"/>
    </source>
</evidence>
<evidence type="ECO:0000313" key="8">
    <source>
        <dbReference type="Proteomes" id="UP000001683"/>
    </source>
</evidence>
<evidence type="ECO:0000256" key="3">
    <source>
        <dbReference type="ARBA" id="ARBA00022475"/>
    </source>
</evidence>
<dbReference type="Gene3D" id="3.40.190.100">
    <property type="entry name" value="Glycine betaine-binding periplasmic protein, domain 2"/>
    <property type="match status" value="1"/>
</dbReference>
<evidence type="ECO:0000313" key="7">
    <source>
        <dbReference type="EMBL" id="ACB84600.1"/>
    </source>
</evidence>
<dbReference type="FunCoup" id="B2A0X7">
    <property type="interactions" value="49"/>
</dbReference>
<dbReference type="PANTHER" id="PTHR47737:SF1">
    <property type="entry name" value="GLYCINE BETAINE_PROLINE BETAINE TRANSPORT SYSTEM PERMEASE PROTEIN PROW"/>
    <property type="match status" value="1"/>
</dbReference>
<dbReference type="GO" id="GO:0031460">
    <property type="term" value="P:glycine betaine transport"/>
    <property type="evidence" value="ECO:0007669"/>
    <property type="project" value="TreeGrafter"/>
</dbReference>
<dbReference type="PANTHER" id="PTHR47737">
    <property type="entry name" value="GLYCINE BETAINE/PROLINE BETAINE TRANSPORT SYSTEM PERMEASE PROTEIN PROW"/>
    <property type="match status" value="1"/>
</dbReference>
<dbReference type="InterPro" id="IPR007210">
    <property type="entry name" value="ABC_Gly_betaine_transp_sub-bd"/>
</dbReference>
<dbReference type="GO" id="GO:0005275">
    <property type="term" value="F:amine transmembrane transporter activity"/>
    <property type="evidence" value="ECO:0007669"/>
    <property type="project" value="TreeGrafter"/>
</dbReference>
<dbReference type="KEGG" id="nth:Nther_1016"/>
<dbReference type="InParanoid" id="B2A0X7"/>
<reference evidence="7 8" key="2">
    <citation type="journal article" date="2011" name="J. Bacteriol.">
        <title>Complete genome sequence of the anaerobic, halophilic alkalithermophile Natranaerobius thermophilus JW/NM-WN-LF.</title>
        <authorList>
            <person name="Zhao B."/>
            <person name="Mesbah N.M."/>
            <person name="Dalin E."/>
            <person name="Goodwin L."/>
            <person name="Nolan M."/>
            <person name="Pitluck S."/>
            <person name="Chertkov O."/>
            <person name="Brettin T.S."/>
            <person name="Han J."/>
            <person name="Larimer F.W."/>
            <person name="Land M.L."/>
            <person name="Hauser L."/>
            <person name="Kyrpides N."/>
            <person name="Wiegel J."/>
        </authorList>
    </citation>
    <scope>NUCLEOTIDE SEQUENCE [LARGE SCALE GENOMIC DNA]</scope>
    <source>
        <strain evidence="8">ATCC BAA-1301 / DSM 18059 / JW/NM-WN-LF</strain>
    </source>
</reference>
<dbReference type="GO" id="GO:0015871">
    <property type="term" value="P:choline transport"/>
    <property type="evidence" value="ECO:0007669"/>
    <property type="project" value="TreeGrafter"/>
</dbReference>
<comment type="subcellular location">
    <subcellularLocation>
        <location evidence="1">Cell membrane</location>
    </subcellularLocation>
</comment>
<feature type="chain" id="PRO_5039658920" evidence="5">
    <location>
        <begin position="20"/>
        <end position="298"/>
    </location>
</feature>
<feature type="signal peptide" evidence="5">
    <location>
        <begin position="1"/>
        <end position="19"/>
    </location>
</feature>
<gene>
    <name evidence="7" type="ordered locus">Nther_1016</name>
</gene>
<name>B2A0X7_NATTJ</name>
<dbReference type="AlphaFoldDB" id="B2A0X7"/>
<dbReference type="PROSITE" id="PS51257">
    <property type="entry name" value="PROKAR_LIPOPROTEIN"/>
    <property type="match status" value="1"/>
</dbReference>
<evidence type="ECO:0000256" key="4">
    <source>
        <dbReference type="ARBA" id="ARBA00023136"/>
    </source>
</evidence>
<dbReference type="EMBL" id="CP001034">
    <property type="protein sequence ID" value="ACB84600.1"/>
    <property type="molecule type" value="Genomic_DNA"/>
</dbReference>
<evidence type="ECO:0000256" key="1">
    <source>
        <dbReference type="ARBA" id="ARBA00004236"/>
    </source>
</evidence>
<dbReference type="STRING" id="457570.Nther_1016"/>
<sequence>MCKKLLVTLTILLLTASFAVGCDGGSEEDGDASVPERFDNEIVGIDSGAEIMGTVENEVMVEYGLDEYDLVESSEAGMITEIDSRVDDEEWVVGIGWTPHWKIPEYDMKFLEDPKGIFGEAENIKALSRAGFTDDMPEVSQTLQNFYLTEDQLGELMALVEDTDSNEREVVKEWAEDNQDVISEWVPEDPDGEGETVELLYNNWTDAIASTNLIAYVLEEEMNYEVEMEMVDVAFVFEGLASGDYDAMVCAWLPLTQANYWEEYGDDLEDLGPIFEGAKLGLVVPDYVEIDSIEEMAE</sequence>
<dbReference type="OrthoDB" id="9787902at2"/>